<protein>
    <submittedName>
        <fullName evidence="2">Uncharacterized protein</fullName>
    </submittedName>
</protein>
<feature type="region of interest" description="Disordered" evidence="1">
    <location>
        <begin position="43"/>
        <end position="66"/>
    </location>
</feature>
<reference evidence="2" key="1">
    <citation type="submission" date="2014-07" db="EMBL/GenBank/DDBJ databases">
        <title>Identification of a novel salt tolerance gene in wild soybean by whole-genome sequencing.</title>
        <authorList>
            <person name="Lam H.-M."/>
            <person name="Qi X."/>
            <person name="Li M.-W."/>
            <person name="Liu X."/>
            <person name="Xie M."/>
            <person name="Ni M."/>
            <person name="Xu X."/>
        </authorList>
    </citation>
    <scope>NUCLEOTIDE SEQUENCE [LARGE SCALE GENOMIC DNA]</scope>
    <source>
        <tissue evidence="2">Root</tissue>
    </source>
</reference>
<sequence length="85" mass="9736">MALFGGGCLRQLFSKEQETDDATPREINADINNGQELLYNEQESHLSPEMEGMPNYEQDDDNPLQNDIKWGQETVKKFLTKLGFL</sequence>
<evidence type="ECO:0000256" key="1">
    <source>
        <dbReference type="SAM" id="MobiDB-lite"/>
    </source>
</evidence>
<dbReference type="EMBL" id="KN639780">
    <property type="protein sequence ID" value="KHN48366.1"/>
    <property type="molecule type" value="Genomic_DNA"/>
</dbReference>
<organism evidence="2">
    <name type="scientific">Glycine soja</name>
    <name type="common">Wild soybean</name>
    <dbReference type="NCBI Taxonomy" id="3848"/>
    <lineage>
        <taxon>Eukaryota</taxon>
        <taxon>Viridiplantae</taxon>
        <taxon>Streptophyta</taxon>
        <taxon>Embryophyta</taxon>
        <taxon>Tracheophyta</taxon>
        <taxon>Spermatophyta</taxon>
        <taxon>Magnoliopsida</taxon>
        <taxon>eudicotyledons</taxon>
        <taxon>Gunneridae</taxon>
        <taxon>Pentapetalae</taxon>
        <taxon>rosids</taxon>
        <taxon>fabids</taxon>
        <taxon>Fabales</taxon>
        <taxon>Fabaceae</taxon>
        <taxon>Papilionoideae</taxon>
        <taxon>50 kb inversion clade</taxon>
        <taxon>NPAAA clade</taxon>
        <taxon>indigoferoid/millettioid clade</taxon>
        <taxon>Phaseoleae</taxon>
        <taxon>Glycine</taxon>
        <taxon>Glycine subgen. Soja</taxon>
    </lineage>
</organism>
<dbReference type="AlphaFoldDB" id="A0A0B2SP16"/>
<evidence type="ECO:0000313" key="2">
    <source>
        <dbReference type="EMBL" id="KHN48366.1"/>
    </source>
</evidence>
<dbReference type="Proteomes" id="UP000053555">
    <property type="component" value="Unassembled WGS sequence"/>
</dbReference>
<name>A0A0B2SP16_GLYSO</name>
<accession>A0A0B2SP16</accession>
<proteinExistence type="predicted"/>
<gene>
    <name evidence="2" type="ORF">glysoja_045298</name>
</gene>